<evidence type="ECO:0000256" key="5">
    <source>
        <dbReference type="ARBA" id="ARBA00023002"/>
    </source>
</evidence>
<dbReference type="GO" id="GO:0004601">
    <property type="term" value="F:peroxidase activity"/>
    <property type="evidence" value="ECO:0007669"/>
    <property type="project" value="UniProtKB-KW"/>
</dbReference>
<dbReference type="Pfam" id="PF01328">
    <property type="entry name" value="Peroxidase_2"/>
    <property type="match status" value="1"/>
</dbReference>
<dbReference type="Proteomes" id="UP000518752">
    <property type="component" value="Unassembled WGS sequence"/>
</dbReference>
<dbReference type="OrthoDB" id="407298at2759"/>
<comment type="cofactor">
    <cofactor evidence="1">
        <name>heme b</name>
        <dbReference type="ChEBI" id="CHEBI:60344"/>
    </cofactor>
</comment>
<evidence type="ECO:0000313" key="10">
    <source>
        <dbReference type="EMBL" id="KAF5392046.1"/>
    </source>
</evidence>
<dbReference type="PROSITE" id="PS51405">
    <property type="entry name" value="HEME_HALOPEROXIDASE"/>
    <property type="match status" value="1"/>
</dbReference>
<reference evidence="10 11" key="1">
    <citation type="journal article" date="2020" name="ISME J.">
        <title>Uncovering the hidden diversity of litter-decomposition mechanisms in mushroom-forming fungi.</title>
        <authorList>
            <person name="Floudas D."/>
            <person name="Bentzer J."/>
            <person name="Ahren D."/>
            <person name="Johansson T."/>
            <person name="Persson P."/>
            <person name="Tunlid A."/>
        </authorList>
    </citation>
    <scope>NUCLEOTIDE SEQUENCE [LARGE SCALE GENOMIC DNA]</scope>
    <source>
        <strain evidence="10 11">CBS 406.79</strain>
    </source>
</reference>
<evidence type="ECO:0000256" key="7">
    <source>
        <dbReference type="ARBA" id="ARBA00025795"/>
    </source>
</evidence>
<dbReference type="PANTHER" id="PTHR33577">
    <property type="entry name" value="STERIGMATOCYSTIN BIOSYNTHESIS PEROXIDASE STCC-RELATED"/>
    <property type="match status" value="1"/>
</dbReference>
<name>A0A8H5MFQ0_9AGAR</name>
<evidence type="ECO:0000259" key="9">
    <source>
        <dbReference type="PROSITE" id="PS51405"/>
    </source>
</evidence>
<sequence length="315" mass="34669">MASSLHASASSSRQDYLQGDCWDLKASTSTASPRTDHSYIHPNHAKVARAPCPALNTLANHGYIPDSGRDITFLTLLRAVMEVYNISLLLTLILMVPAFLIYGQLQIHWDDTSSNGEKSSSKKRRIPSISYTLTLSSLSSFGPGLRIAHRASFVHPDYPSDSPDSTMVKRFISYGQHAATESFQSTISSTTTVSSSTNATNPGLTLNDLAFIRVSRESALPKKDKLDNVHTQVALGESALTWLLFARSIPAEKSSKAERPSSIIPVPVLAQWFGEERLPEGWTRPAKTVGLFSARRVASQVRGNMEKIKQTYRYL</sequence>
<evidence type="ECO:0000256" key="4">
    <source>
        <dbReference type="ARBA" id="ARBA00022723"/>
    </source>
</evidence>
<proteinExistence type="inferred from homology"/>
<dbReference type="PANTHER" id="PTHR33577:SF9">
    <property type="entry name" value="PEROXIDASE STCC"/>
    <property type="match status" value="1"/>
</dbReference>
<keyword evidence="8" id="KW-1133">Transmembrane helix</keyword>
<evidence type="ECO:0000313" key="11">
    <source>
        <dbReference type="Proteomes" id="UP000518752"/>
    </source>
</evidence>
<dbReference type="EMBL" id="JAACJN010000007">
    <property type="protein sequence ID" value="KAF5392046.1"/>
    <property type="molecule type" value="Genomic_DNA"/>
</dbReference>
<dbReference type="GO" id="GO:0046872">
    <property type="term" value="F:metal ion binding"/>
    <property type="evidence" value="ECO:0007669"/>
    <property type="project" value="UniProtKB-KW"/>
</dbReference>
<keyword evidence="8" id="KW-0812">Transmembrane</keyword>
<gene>
    <name evidence="10" type="ORF">D9757_003182</name>
</gene>
<dbReference type="InterPro" id="IPR000028">
    <property type="entry name" value="Chloroperoxidase"/>
</dbReference>
<evidence type="ECO:0000256" key="3">
    <source>
        <dbReference type="ARBA" id="ARBA00022617"/>
    </source>
</evidence>
<dbReference type="AlphaFoldDB" id="A0A8H5MFQ0"/>
<feature type="domain" description="Heme haloperoxidase family profile" evidence="9">
    <location>
        <begin position="35"/>
        <end position="296"/>
    </location>
</feature>
<keyword evidence="3" id="KW-0349">Heme</keyword>
<comment type="caution">
    <text evidence="10">The sequence shown here is derived from an EMBL/GenBank/DDBJ whole genome shotgun (WGS) entry which is preliminary data.</text>
</comment>
<evidence type="ECO:0000256" key="1">
    <source>
        <dbReference type="ARBA" id="ARBA00001970"/>
    </source>
</evidence>
<keyword evidence="4" id="KW-0479">Metal-binding</keyword>
<keyword evidence="6" id="KW-0408">Iron</keyword>
<accession>A0A8H5MFQ0</accession>
<evidence type="ECO:0000256" key="2">
    <source>
        <dbReference type="ARBA" id="ARBA00022559"/>
    </source>
</evidence>
<evidence type="ECO:0000256" key="6">
    <source>
        <dbReference type="ARBA" id="ARBA00023004"/>
    </source>
</evidence>
<keyword evidence="8" id="KW-0472">Membrane</keyword>
<keyword evidence="11" id="KW-1185">Reference proteome</keyword>
<evidence type="ECO:0000256" key="8">
    <source>
        <dbReference type="SAM" id="Phobius"/>
    </source>
</evidence>
<keyword evidence="2" id="KW-0575">Peroxidase</keyword>
<dbReference type="SUPFAM" id="SSF47571">
    <property type="entry name" value="Cloroperoxidase"/>
    <property type="match status" value="1"/>
</dbReference>
<organism evidence="10 11">
    <name type="scientific">Collybiopsis confluens</name>
    <dbReference type="NCBI Taxonomy" id="2823264"/>
    <lineage>
        <taxon>Eukaryota</taxon>
        <taxon>Fungi</taxon>
        <taxon>Dikarya</taxon>
        <taxon>Basidiomycota</taxon>
        <taxon>Agaricomycotina</taxon>
        <taxon>Agaricomycetes</taxon>
        <taxon>Agaricomycetidae</taxon>
        <taxon>Agaricales</taxon>
        <taxon>Marasmiineae</taxon>
        <taxon>Omphalotaceae</taxon>
        <taxon>Collybiopsis</taxon>
    </lineage>
</organism>
<feature type="transmembrane region" description="Helical" evidence="8">
    <location>
        <begin position="83"/>
        <end position="105"/>
    </location>
</feature>
<comment type="similarity">
    <text evidence="7">Belongs to the chloroperoxidase family.</text>
</comment>
<keyword evidence="5" id="KW-0560">Oxidoreductase</keyword>
<protein>
    <recommendedName>
        <fullName evidence="9">Heme haloperoxidase family profile domain-containing protein</fullName>
    </recommendedName>
</protein>
<dbReference type="InterPro" id="IPR036851">
    <property type="entry name" value="Chloroperoxidase-like_sf"/>
</dbReference>
<dbReference type="Gene3D" id="1.10.489.10">
    <property type="entry name" value="Chloroperoxidase-like"/>
    <property type="match status" value="1"/>
</dbReference>